<dbReference type="AlphaFoldDB" id="A0A834NA40"/>
<reference evidence="1" key="1">
    <citation type="journal article" date="2020" name="G3 (Bethesda)">
        <title>High-Quality Assemblies for Three Invasive Social Wasps from the &lt;i&gt;Vespula&lt;/i&gt; Genus.</title>
        <authorList>
            <person name="Harrop T.W.R."/>
            <person name="Guhlin J."/>
            <person name="McLaughlin G.M."/>
            <person name="Permina E."/>
            <person name="Stockwell P."/>
            <person name="Gilligan J."/>
            <person name="Le Lec M.F."/>
            <person name="Gruber M.A.M."/>
            <person name="Quinn O."/>
            <person name="Lovegrove M."/>
            <person name="Duncan E.J."/>
            <person name="Remnant E.J."/>
            <person name="Van Eeckhoven J."/>
            <person name="Graham B."/>
            <person name="Knapp R.A."/>
            <person name="Langford K.W."/>
            <person name="Kronenberg Z."/>
            <person name="Press M.O."/>
            <person name="Eacker S.M."/>
            <person name="Wilson-Rankin E.E."/>
            <person name="Purcell J."/>
            <person name="Lester P.J."/>
            <person name="Dearden P.K."/>
        </authorList>
    </citation>
    <scope>NUCLEOTIDE SEQUENCE</scope>
    <source>
        <strain evidence="1">Volc-1</strain>
    </source>
</reference>
<proteinExistence type="predicted"/>
<evidence type="ECO:0000313" key="1">
    <source>
        <dbReference type="EMBL" id="KAF7399858.1"/>
    </source>
</evidence>
<gene>
    <name evidence="1" type="ORF">H0235_015595</name>
</gene>
<protein>
    <submittedName>
        <fullName evidence="1">Uncharacterized protein</fullName>
    </submittedName>
</protein>
<name>A0A834NA40_VESPE</name>
<comment type="caution">
    <text evidence="1">The sequence shown here is derived from an EMBL/GenBank/DDBJ whole genome shotgun (WGS) entry which is preliminary data.</text>
</comment>
<accession>A0A834NA40</accession>
<dbReference type="Proteomes" id="UP000600918">
    <property type="component" value="Unassembled WGS sequence"/>
</dbReference>
<sequence length="108" mass="11974">MYQLPVIMRSNETPCTLVTASKVATRLLTRKESRPYDVITNTTQAEVPMALKEEEAARKKKLIGISKTEPVTVKVGQSSDVVVIRGGKVSPLLDVILEQNTSHRILKE</sequence>
<dbReference type="EMBL" id="JACSDY010000018">
    <property type="protein sequence ID" value="KAF7399858.1"/>
    <property type="molecule type" value="Genomic_DNA"/>
</dbReference>
<organism evidence="1 2">
    <name type="scientific">Vespula pensylvanica</name>
    <name type="common">Western yellow jacket</name>
    <name type="synonym">Wasp</name>
    <dbReference type="NCBI Taxonomy" id="30213"/>
    <lineage>
        <taxon>Eukaryota</taxon>
        <taxon>Metazoa</taxon>
        <taxon>Ecdysozoa</taxon>
        <taxon>Arthropoda</taxon>
        <taxon>Hexapoda</taxon>
        <taxon>Insecta</taxon>
        <taxon>Pterygota</taxon>
        <taxon>Neoptera</taxon>
        <taxon>Endopterygota</taxon>
        <taxon>Hymenoptera</taxon>
        <taxon>Apocrita</taxon>
        <taxon>Aculeata</taxon>
        <taxon>Vespoidea</taxon>
        <taxon>Vespidae</taxon>
        <taxon>Vespinae</taxon>
        <taxon>Vespula</taxon>
    </lineage>
</organism>
<evidence type="ECO:0000313" key="2">
    <source>
        <dbReference type="Proteomes" id="UP000600918"/>
    </source>
</evidence>
<keyword evidence="2" id="KW-1185">Reference proteome</keyword>